<evidence type="ECO:0000313" key="1">
    <source>
        <dbReference type="EMBL" id="JAH29990.1"/>
    </source>
</evidence>
<dbReference type="AlphaFoldDB" id="A0A0E9RNJ2"/>
<organism evidence="1">
    <name type="scientific">Anguilla anguilla</name>
    <name type="common">European freshwater eel</name>
    <name type="synonym">Muraena anguilla</name>
    <dbReference type="NCBI Taxonomy" id="7936"/>
    <lineage>
        <taxon>Eukaryota</taxon>
        <taxon>Metazoa</taxon>
        <taxon>Chordata</taxon>
        <taxon>Craniata</taxon>
        <taxon>Vertebrata</taxon>
        <taxon>Euteleostomi</taxon>
        <taxon>Actinopterygii</taxon>
        <taxon>Neopterygii</taxon>
        <taxon>Teleostei</taxon>
        <taxon>Anguilliformes</taxon>
        <taxon>Anguillidae</taxon>
        <taxon>Anguilla</taxon>
    </lineage>
</organism>
<name>A0A0E9RNJ2_ANGAN</name>
<reference evidence="1" key="2">
    <citation type="journal article" date="2015" name="Fish Shellfish Immunol.">
        <title>Early steps in the European eel (Anguilla anguilla)-Vibrio vulnificus interaction in the gills: Role of the RtxA13 toxin.</title>
        <authorList>
            <person name="Callol A."/>
            <person name="Pajuelo D."/>
            <person name="Ebbesson L."/>
            <person name="Teles M."/>
            <person name="MacKenzie S."/>
            <person name="Amaro C."/>
        </authorList>
    </citation>
    <scope>NUCLEOTIDE SEQUENCE</scope>
</reference>
<dbReference type="EMBL" id="GBXM01078587">
    <property type="protein sequence ID" value="JAH29990.1"/>
    <property type="molecule type" value="Transcribed_RNA"/>
</dbReference>
<protein>
    <submittedName>
        <fullName evidence="1">Uncharacterized protein</fullName>
    </submittedName>
</protein>
<proteinExistence type="predicted"/>
<accession>A0A0E9RNJ2</accession>
<reference evidence="1" key="1">
    <citation type="submission" date="2014-11" db="EMBL/GenBank/DDBJ databases">
        <authorList>
            <person name="Amaro Gonzalez C."/>
        </authorList>
    </citation>
    <scope>NUCLEOTIDE SEQUENCE</scope>
</reference>
<sequence>MLIFKLVKYRLKLNKASLLYALYSLSDIF</sequence>